<proteinExistence type="inferred from homology"/>
<evidence type="ECO:0000256" key="10">
    <source>
        <dbReference type="ARBA" id="ARBA00023288"/>
    </source>
</evidence>
<comment type="cofactor">
    <cofactor evidence="1">
        <name>Zn(2+)</name>
        <dbReference type="ChEBI" id="CHEBI:29105"/>
    </cofactor>
</comment>
<keyword evidence="7" id="KW-0378">Hydrolase</keyword>
<dbReference type="RefSeq" id="XP_062712937.1">
    <property type="nucleotide sequence ID" value="XM_062856953.1"/>
</dbReference>
<accession>A0ABM1YIQ1</accession>
<evidence type="ECO:0000256" key="1">
    <source>
        <dbReference type="ARBA" id="ARBA00001947"/>
    </source>
</evidence>
<dbReference type="PANTHER" id="PTHR11533:SF253">
    <property type="entry name" value="AMINOPEPTIDASE-RELATED"/>
    <property type="match status" value="1"/>
</dbReference>
<evidence type="ECO:0000256" key="8">
    <source>
        <dbReference type="ARBA" id="ARBA00022833"/>
    </source>
</evidence>
<feature type="domain" description="Peptidase M1 membrane alanine aminopeptidase" evidence="12">
    <location>
        <begin position="69"/>
        <end position="190"/>
    </location>
</feature>
<evidence type="ECO:0000256" key="7">
    <source>
        <dbReference type="ARBA" id="ARBA00022801"/>
    </source>
</evidence>
<evidence type="ECO:0000313" key="13">
    <source>
        <dbReference type="EnsemblMetazoa" id="AALFPA23_009516.P13110"/>
    </source>
</evidence>
<dbReference type="EnsemblMetazoa" id="AALFPA23_009516.R13110">
    <property type="protein sequence ID" value="AALFPA23_009516.P13110"/>
    <property type="gene ID" value="AALFPA23_009516"/>
</dbReference>
<evidence type="ECO:0000256" key="3">
    <source>
        <dbReference type="ARBA" id="ARBA00010136"/>
    </source>
</evidence>
<keyword evidence="6" id="KW-0479">Metal-binding</keyword>
<sequence length="223" mass="25824">MRLQPGRVDKPLGNNNNNYYRNTNNTNNNNYNHNNNNYNRNNNKYNHNNYNQNDNNYNHRKVNEEENGLRMERTALLYHPNISTANNKHRVASVIAHELAHQWFGNLVTMKWWTDLWLNEGFATYVASLGVEYLHPEWHSLEEESVDNTLGIFKFDALTSSHPVSVEIGHPNQISQIFDAISYEKASTVSFVQIQNKPIHSYSHDLLVGGLIVGWLFSWGPVS</sequence>
<dbReference type="PRINTS" id="PR00756">
    <property type="entry name" value="ALADIPTASE"/>
</dbReference>
<name>A0ABM1YIQ1_AEDAL</name>
<keyword evidence="4" id="KW-0336">GPI-anchor</keyword>
<keyword evidence="4" id="KW-0472">Membrane</keyword>
<keyword evidence="4" id="KW-0325">Glycoprotein</keyword>
<keyword evidence="9" id="KW-0482">Metalloprotease</keyword>
<comment type="subcellular location">
    <subcellularLocation>
        <location evidence="2">Cell membrane</location>
        <topology evidence="2">Lipid-anchor</topology>
        <topology evidence="2">GPI-anchor</topology>
    </subcellularLocation>
</comment>
<evidence type="ECO:0000256" key="6">
    <source>
        <dbReference type="ARBA" id="ARBA00022723"/>
    </source>
</evidence>
<feature type="region of interest" description="Disordered" evidence="11">
    <location>
        <begin position="1"/>
        <end position="42"/>
    </location>
</feature>
<keyword evidence="14" id="KW-1185">Reference proteome</keyword>
<evidence type="ECO:0000313" key="14">
    <source>
        <dbReference type="Proteomes" id="UP000069940"/>
    </source>
</evidence>
<dbReference type="Proteomes" id="UP000069940">
    <property type="component" value="Unassembled WGS sequence"/>
</dbReference>
<evidence type="ECO:0000256" key="5">
    <source>
        <dbReference type="ARBA" id="ARBA00022670"/>
    </source>
</evidence>
<evidence type="ECO:0000256" key="9">
    <source>
        <dbReference type="ARBA" id="ARBA00023049"/>
    </source>
</evidence>
<evidence type="ECO:0000256" key="2">
    <source>
        <dbReference type="ARBA" id="ARBA00004609"/>
    </source>
</evidence>
<dbReference type="SUPFAM" id="SSF55486">
    <property type="entry name" value="Metalloproteases ('zincins'), catalytic domain"/>
    <property type="match status" value="1"/>
</dbReference>
<keyword evidence="10" id="KW-0449">Lipoprotein</keyword>
<reference evidence="13" key="2">
    <citation type="submission" date="2025-05" db="UniProtKB">
        <authorList>
            <consortium name="EnsemblMetazoa"/>
        </authorList>
    </citation>
    <scope>IDENTIFICATION</scope>
    <source>
        <strain evidence="13">Foshan</strain>
    </source>
</reference>
<evidence type="ECO:0000259" key="12">
    <source>
        <dbReference type="Pfam" id="PF01433"/>
    </source>
</evidence>
<feature type="compositionally biased region" description="Low complexity" evidence="11">
    <location>
        <begin position="14"/>
        <end position="42"/>
    </location>
</feature>
<organism evidence="13 14">
    <name type="scientific">Aedes albopictus</name>
    <name type="common">Asian tiger mosquito</name>
    <name type="synonym">Stegomyia albopicta</name>
    <dbReference type="NCBI Taxonomy" id="7160"/>
    <lineage>
        <taxon>Eukaryota</taxon>
        <taxon>Metazoa</taxon>
        <taxon>Ecdysozoa</taxon>
        <taxon>Arthropoda</taxon>
        <taxon>Hexapoda</taxon>
        <taxon>Insecta</taxon>
        <taxon>Pterygota</taxon>
        <taxon>Neoptera</taxon>
        <taxon>Endopterygota</taxon>
        <taxon>Diptera</taxon>
        <taxon>Nematocera</taxon>
        <taxon>Culicoidea</taxon>
        <taxon>Culicidae</taxon>
        <taxon>Culicinae</taxon>
        <taxon>Aedini</taxon>
        <taxon>Aedes</taxon>
        <taxon>Stegomyia</taxon>
    </lineage>
</organism>
<keyword evidence="8" id="KW-0862">Zinc</keyword>
<evidence type="ECO:0000256" key="4">
    <source>
        <dbReference type="ARBA" id="ARBA00022622"/>
    </source>
</evidence>
<dbReference type="GeneID" id="134290022"/>
<dbReference type="InterPro" id="IPR050344">
    <property type="entry name" value="Peptidase_M1_aminopeptidases"/>
</dbReference>
<dbReference type="InterPro" id="IPR027268">
    <property type="entry name" value="Peptidase_M4/M1_CTD_sf"/>
</dbReference>
<keyword evidence="5" id="KW-0645">Protease</keyword>
<dbReference type="InterPro" id="IPR001930">
    <property type="entry name" value="Peptidase_M1"/>
</dbReference>
<dbReference type="Pfam" id="PF01433">
    <property type="entry name" value="Peptidase_M1"/>
    <property type="match status" value="1"/>
</dbReference>
<evidence type="ECO:0000256" key="11">
    <source>
        <dbReference type="SAM" id="MobiDB-lite"/>
    </source>
</evidence>
<comment type="similarity">
    <text evidence="3">Belongs to the peptidase M1 family.</text>
</comment>
<reference evidence="14" key="1">
    <citation type="journal article" date="2015" name="Proc. Natl. Acad. Sci. U.S.A.">
        <title>Genome sequence of the Asian Tiger mosquito, Aedes albopictus, reveals insights into its biology, genetics, and evolution.</title>
        <authorList>
            <person name="Chen X.G."/>
            <person name="Jiang X."/>
            <person name="Gu J."/>
            <person name="Xu M."/>
            <person name="Wu Y."/>
            <person name="Deng Y."/>
            <person name="Zhang C."/>
            <person name="Bonizzoni M."/>
            <person name="Dermauw W."/>
            <person name="Vontas J."/>
            <person name="Armbruster P."/>
            <person name="Huang X."/>
            <person name="Yang Y."/>
            <person name="Zhang H."/>
            <person name="He W."/>
            <person name="Peng H."/>
            <person name="Liu Y."/>
            <person name="Wu K."/>
            <person name="Chen J."/>
            <person name="Lirakis M."/>
            <person name="Topalis P."/>
            <person name="Van Leeuwen T."/>
            <person name="Hall A.B."/>
            <person name="Jiang X."/>
            <person name="Thorpe C."/>
            <person name="Mueller R.L."/>
            <person name="Sun C."/>
            <person name="Waterhouse R.M."/>
            <person name="Yan G."/>
            <person name="Tu Z.J."/>
            <person name="Fang X."/>
            <person name="James A.A."/>
        </authorList>
    </citation>
    <scope>NUCLEOTIDE SEQUENCE [LARGE SCALE GENOMIC DNA]</scope>
    <source>
        <strain evidence="14">Foshan</strain>
    </source>
</reference>
<dbReference type="Gene3D" id="1.10.390.10">
    <property type="entry name" value="Neutral Protease Domain 2"/>
    <property type="match status" value="1"/>
</dbReference>
<dbReference type="PANTHER" id="PTHR11533">
    <property type="entry name" value="PROTEASE M1 ZINC METALLOPROTEASE"/>
    <property type="match status" value="1"/>
</dbReference>
<protein>
    <recommendedName>
        <fullName evidence="12">Peptidase M1 membrane alanine aminopeptidase domain-containing protein</fullName>
    </recommendedName>
</protein>
<dbReference type="InterPro" id="IPR014782">
    <property type="entry name" value="Peptidase_M1_dom"/>
</dbReference>